<keyword evidence="4" id="KW-1003">Cell membrane</keyword>
<dbReference type="AlphaFoldDB" id="A0A328P0S5"/>
<keyword evidence="5" id="KW-0997">Cell inner membrane</keyword>
<dbReference type="Gene3D" id="3.30.1150.10">
    <property type="match status" value="1"/>
</dbReference>
<feature type="compositionally biased region" description="Pro residues" evidence="10">
    <location>
        <begin position="65"/>
        <end position="82"/>
    </location>
</feature>
<evidence type="ECO:0000256" key="11">
    <source>
        <dbReference type="SAM" id="Phobius"/>
    </source>
</evidence>
<comment type="similarity">
    <text evidence="2">Belongs to the TonB family.</text>
</comment>
<evidence type="ECO:0000256" key="6">
    <source>
        <dbReference type="ARBA" id="ARBA00022692"/>
    </source>
</evidence>
<dbReference type="OrthoDB" id="9792439at2"/>
<feature type="domain" description="TonB C-terminal" evidence="12">
    <location>
        <begin position="124"/>
        <end position="217"/>
    </location>
</feature>
<dbReference type="GO" id="GO:0098797">
    <property type="term" value="C:plasma membrane protein complex"/>
    <property type="evidence" value="ECO:0007669"/>
    <property type="project" value="TreeGrafter"/>
</dbReference>
<proteinExistence type="inferred from homology"/>
<evidence type="ECO:0000313" key="14">
    <source>
        <dbReference type="Proteomes" id="UP000248926"/>
    </source>
</evidence>
<dbReference type="NCBIfam" id="TIGR01352">
    <property type="entry name" value="tonB_Cterm"/>
    <property type="match status" value="1"/>
</dbReference>
<dbReference type="RefSeq" id="WP_111984278.1">
    <property type="nucleotide sequence ID" value="NZ_NFZS01000004.1"/>
</dbReference>
<gene>
    <name evidence="13" type="ORF">CA260_17450</name>
</gene>
<organism evidence="13 14">
    <name type="scientific">Dyella jiangningensis</name>
    <dbReference type="NCBI Taxonomy" id="1379159"/>
    <lineage>
        <taxon>Bacteria</taxon>
        <taxon>Pseudomonadati</taxon>
        <taxon>Pseudomonadota</taxon>
        <taxon>Gammaproteobacteria</taxon>
        <taxon>Lysobacterales</taxon>
        <taxon>Rhodanobacteraceae</taxon>
        <taxon>Dyella</taxon>
    </lineage>
</organism>
<dbReference type="InterPro" id="IPR006260">
    <property type="entry name" value="TonB/TolA_C"/>
</dbReference>
<feature type="region of interest" description="Disordered" evidence="10">
    <location>
        <begin position="65"/>
        <end position="104"/>
    </location>
</feature>
<keyword evidence="6 11" id="KW-0812">Transmembrane</keyword>
<keyword evidence="8 11" id="KW-1133">Transmembrane helix</keyword>
<comment type="caution">
    <text evidence="13">The sequence shown here is derived from an EMBL/GenBank/DDBJ whole genome shotgun (WGS) entry which is preliminary data.</text>
</comment>
<keyword evidence="9 11" id="KW-0472">Membrane</keyword>
<dbReference type="SUPFAM" id="SSF74653">
    <property type="entry name" value="TolA/TonB C-terminal domain"/>
    <property type="match status" value="1"/>
</dbReference>
<dbReference type="Pfam" id="PF03544">
    <property type="entry name" value="TonB_C"/>
    <property type="match status" value="1"/>
</dbReference>
<dbReference type="InterPro" id="IPR051045">
    <property type="entry name" value="TonB-dependent_transducer"/>
</dbReference>
<keyword evidence="7" id="KW-0653">Protein transport</keyword>
<dbReference type="PANTHER" id="PTHR33446">
    <property type="entry name" value="PROTEIN TONB-RELATED"/>
    <property type="match status" value="1"/>
</dbReference>
<dbReference type="Proteomes" id="UP000248926">
    <property type="component" value="Unassembled WGS sequence"/>
</dbReference>
<dbReference type="GO" id="GO:0015031">
    <property type="term" value="P:protein transport"/>
    <property type="evidence" value="ECO:0007669"/>
    <property type="project" value="UniProtKB-KW"/>
</dbReference>
<comment type="subcellular location">
    <subcellularLocation>
        <location evidence="1">Cell inner membrane</location>
        <topology evidence="1">Single-pass membrane protein</topology>
        <orientation evidence="1">Periplasmic side</orientation>
    </subcellularLocation>
</comment>
<sequence length="217" mass="23148">MSSASLAVPRHAHPDAARIAALSAAIAVNLVALLAVLRPMAPQLMQQMQHISEMTIHWIPAPPKVEPPPDIELKPAPKPMPVPRTHAQPKPVSPPPTITDEGNTAAPPVPPAATPAIEPNVGTAPVEATLAYRAVPLKYPPAALRAHMEGTVILKVLVDEQGVPQEVTVEQSSGYALLDRSARDQVLRGWRFQPATVSGQAVRAWARVPVSFNVNQL</sequence>
<evidence type="ECO:0000256" key="2">
    <source>
        <dbReference type="ARBA" id="ARBA00006555"/>
    </source>
</evidence>
<evidence type="ECO:0000256" key="4">
    <source>
        <dbReference type="ARBA" id="ARBA00022475"/>
    </source>
</evidence>
<evidence type="ECO:0000256" key="7">
    <source>
        <dbReference type="ARBA" id="ARBA00022927"/>
    </source>
</evidence>
<evidence type="ECO:0000256" key="3">
    <source>
        <dbReference type="ARBA" id="ARBA00022448"/>
    </source>
</evidence>
<dbReference type="GO" id="GO:0031992">
    <property type="term" value="F:energy transducer activity"/>
    <property type="evidence" value="ECO:0007669"/>
    <property type="project" value="TreeGrafter"/>
</dbReference>
<dbReference type="PROSITE" id="PS52015">
    <property type="entry name" value="TONB_CTD"/>
    <property type="match status" value="1"/>
</dbReference>
<name>A0A328P0S5_9GAMM</name>
<dbReference type="InterPro" id="IPR037682">
    <property type="entry name" value="TonB_C"/>
</dbReference>
<feature type="transmembrane region" description="Helical" evidence="11">
    <location>
        <begin position="16"/>
        <end position="37"/>
    </location>
</feature>
<dbReference type="GO" id="GO:0055085">
    <property type="term" value="P:transmembrane transport"/>
    <property type="evidence" value="ECO:0007669"/>
    <property type="project" value="InterPro"/>
</dbReference>
<evidence type="ECO:0000256" key="8">
    <source>
        <dbReference type="ARBA" id="ARBA00022989"/>
    </source>
</evidence>
<dbReference type="PANTHER" id="PTHR33446:SF2">
    <property type="entry name" value="PROTEIN TONB"/>
    <property type="match status" value="1"/>
</dbReference>
<evidence type="ECO:0000259" key="12">
    <source>
        <dbReference type="PROSITE" id="PS52015"/>
    </source>
</evidence>
<dbReference type="EMBL" id="NFZS01000004">
    <property type="protein sequence ID" value="RAO75817.1"/>
    <property type="molecule type" value="Genomic_DNA"/>
</dbReference>
<evidence type="ECO:0000313" key="13">
    <source>
        <dbReference type="EMBL" id="RAO75817.1"/>
    </source>
</evidence>
<accession>A0A328P0S5</accession>
<keyword evidence="14" id="KW-1185">Reference proteome</keyword>
<evidence type="ECO:0000256" key="9">
    <source>
        <dbReference type="ARBA" id="ARBA00023136"/>
    </source>
</evidence>
<protein>
    <submittedName>
        <fullName evidence="13">Energy transducer TonB</fullName>
    </submittedName>
</protein>
<evidence type="ECO:0000256" key="5">
    <source>
        <dbReference type="ARBA" id="ARBA00022519"/>
    </source>
</evidence>
<evidence type="ECO:0000256" key="10">
    <source>
        <dbReference type="SAM" id="MobiDB-lite"/>
    </source>
</evidence>
<keyword evidence="3" id="KW-0813">Transport</keyword>
<evidence type="ECO:0000256" key="1">
    <source>
        <dbReference type="ARBA" id="ARBA00004383"/>
    </source>
</evidence>
<reference evidence="13 14" key="1">
    <citation type="journal article" date="2018" name="Genet. Mol. Biol.">
        <title>The genome sequence of Dyella jiangningensis FCAV SCS01 from a lignocellulose-decomposing microbial consortium metagenome reveals potential for biotechnological applications.</title>
        <authorList>
            <person name="Desiderato J.G."/>
            <person name="Alvarenga D.O."/>
            <person name="Constancio M.T.L."/>
            <person name="Alves L.M.C."/>
            <person name="Varani A.M."/>
        </authorList>
    </citation>
    <scope>NUCLEOTIDE SEQUENCE [LARGE SCALE GENOMIC DNA]</scope>
    <source>
        <strain evidence="13 14">FCAV SCS01</strain>
    </source>
</reference>